<proteinExistence type="predicted"/>
<dbReference type="AlphaFoldDB" id="A0A6A6DIF9"/>
<dbReference type="EMBL" id="ML994671">
    <property type="protein sequence ID" value="KAF2178925.1"/>
    <property type="molecule type" value="Genomic_DNA"/>
</dbReference>
<name>A0A6A6DIF9_9PEZI</name>
<accession>A0A6A6DIF9</accession>
<feature type="non-terminal residue" evidence="1">
    <location>
        <position position="1"/>
    </location>
</feature>
<dbReference type="OrthoDB" id="5392716at2759"/>
<organism evidence="1 2">
    <name type="scientific">Zopfia rhizophila CBS 207.26</name>
    <dbReference type="NCBI Taxonomy" id="1314779"/>
    <lineage>
        <taxon>Eukaryota</taxon>
        <taxon>Fungi</taxon>
        <taxon>Dikarya</taxon>
        <taxon>Ascomycota</taxon>
        <taxon>Pezizomycotina</taxon>
        <taxon>Dothideomycetes</taxon>
        <taxon>Dothideomycetes incertae sedis</taxon>
        <taxon>Zopfiaceae</taxon>
        <taxon>Zopfia</taxon>
    </lineage>
</organism>
<protein>
    <recommendedName>
        <fullName evidence="3">Clr5 domain-containing protein</fullName>
    </recommendedName>
</protein>
<evidence type="ECO:0008006" key="3">
    <source>
        <dbReference type="Google" id="ProtNLM"/>
    </source>
</evidence>
<reference evidence="1" key="1">
    <citation type="journal article" date="2020" name="Stud. Mycol.">
        <title>101 Dothideomycetes genomes: a test case for predicting lifestyles and emergence of pathogens.</title>
        <authorList>
            <person name="Haridas S."/>
            <person name="Albert R."/>
            <person name="Binder M."/>
            <person name="Bloem J."/>
            <person name="Labutti K."/>
            <person name="Salamov A."/>
            <person name="Andreopoulos B."/>
            <person name="Baker S."/>
            <person name="Barry K."/>
            <person name="Bills G."/>
            <person name="Bluhm B."/>
            <person name="Cannon C."/>
            <person name="Castanera R."/>
            <person name="Culley D."/>
            <person name="Daum C."/>
            <person name="Ezra D."/>
            <person name="Gonzalez J."/>
            <person name="Henrissat B."/>
            <person name="Kuo A."/>
            <person name="Liang C."/>
            <person name="Lipzen A."/>
            <person name="Lutzoni F."/>
            <person name="Magnuson J."/>
            <person name="Mondo S."/>
            <person name="Nolan M."/>
            <person name="Ohm R."/>
            <person name="Pangilinan J."/>
            <person name="Park H.-J."/>
            <person name="Ramirez L."/>
            <person name="Alfaro M."/>
            <person name="Sun H."/>
            <person name="Tritt A."/>
            <person name="Yoshinaga Y."/>
            <person name="Zwiers L.-H."/>
            <person name="Turgeon B."/>
            <person name="Goodwin S."/>
            <person name="Spatafora J."/>
            <person name="Crous P."/>
            <person name="Grigoriev I."/>
        </authorList>
    </citation>
    <scope>NUCLEOTIDE SEQUENCE</scope>
    <source>
        <strain evidence="1">CBS 207.26</strain>
    </source>
</reference>
<evidence type="ECO:0000313" key="1">
    <source>
        <dbReference type="EMBL" id="KAF2178925.1"/>
    </source>
</evidence>
<sequence length="58" mass="7197">YNLKVNLRTIKRRFWNWRVVRRLPTEVEEQIKKRIQVLFFEVGLEDKDMLCTLKNKGF</sequence>
<evidence type="ECO:0000313" key="2">
    <source>
        <dbReference type="Proteomes" id="UP000800200"/>
    </source>
</evidence>
<dbReference type="Proteomes" id="UP000800200">
    <property type="component" value="Unassembled WGS sequence"/>
</dbReference>
<keyword evidence="2" id="KW-1185">Reference proteome</keyword>
<gene>
    <name evidence="1" type="ORF">K469DRAFT_597930</name>
</gene>